<dbReference type="Pfam" id="PF00149">
    <property type="entry name" value="Metallophos"/>
    <property type="match status" value="1"/>
</dbReference>
<dbReference type="Gene3D" id="3.60.21.10">
    <property type="match status" value="1"/>
</dbReference>
<dbReference type="Pfam" id="PF16656">
    <property type="entry name" value="Pur_ac_phosph_N"/>
    <property type="match status" value="1"/>
</dbReference>
<dbReference type="InterPro" id="IPR029052">
    <property type="entry name" value="Metallo-depent_PP-like"/>
</dbReference>
<organism evidence="4 5">
    <name type="scientific">Microlunatus phosphovorus (strain ATCC 700054 / DSM 10555 / JCM 9379 / NBRC 101784 / NCIMB 13414 / VKM Ac-1990 / NM-1)</name>
    <dbReference type="NCBI Taxonomy" id="1032480"/>
    <lineage>
        <taxon>Bacteria</taxon>
        <taxon>Bacillati</taxon>
        <taxon>Actinomycetota</taxon>
        <taxon>Actinomycetes</taxon>
        <taxon>Propionibacteriales</taxon>
        <taxon>Propionibacteriaceae</taxon>
        <taxon>Microlunatus</taxon>
    </lineage>
</organism>
<dbReference type="InterPro" id="IPR008963">
    <property type="entry name" value="Purple_acid_Pase-like_N"/>
</dbReference>
<dbReference type="InterPro" id="IPR004843">
    <property type="entry name" value="Calcineurin-like_PHP"/>
</dbReference>
<dbReference type="SUPFAM" id="SSF49363">
    <property type="entry name" value="Purple acid phosphatase, N-terminal domain"/>
    <property type="match status" value="1"/>
</dbReference>
<feature type="domain" description="Purple acid phosphatase N-terminal" evidence="3">
    <location>
        <begin position="37"/>
        <end position="130"/>
    </location>
</feature>
<dbReference type="GO" id="GO:0046872">
    <property type="term" value="F:metal ion binding"/>
    <property type="evidence" value="ECO:0007669"/>
    <property type="project" value="InterPro"/>
</dbReference>
<dbReference type="RefSeq" id="WP_013863662.1">
    <property type="nucleotide sequence ID" value="NC_015635.1"/>
</dbReference>
<dbReference type="SUPFAM" id="SSF56300">
    <property type="entry name" value="Metallo-dependent phosphatases"/>
    <property type="match status" value="1"/>
</dbReference>
<dbReference type="PANTHER" id="PTHR45867">
    <property type="entry name" value="PURPLE ACID PHOSPHATASE"/>
    <property type="match status" value="1"/>
</dbReference>
<dbReference type="GO" id="GO:0003993">
    <property type="term" value="F:acid phosphatase activity"/>
    <property type="evidence" value="ECO:0007669"/>
    <property type="project" value="InterPro"/>
</dbReference>
<reference evidence="4 5" key="1">
    <citation type="submission" date="2011-05" db="EMBL/GenBank/DDBJ databases">
        <title>Whole genome sequence of Microlunatus phosphovorus NM-1.</title>
        <authorList>
            <person name="Hosoyama A."/>
            <person name="Sasaki K."/>
            <person name="Harada T."/>
            <person name="Igarashi R."/>
            <person name="Kawakoshi A."/>
            <person name="Sasagawa M."/>
            <person name="Fukada J."/>
            <person name="Nakamura S."/>
            <person name="Katano Y."/>
            <person name="Hanada S."/>
            <person name="Kamagata Y."/>
            <person name="Nakamura N."/>
            <person name="Yamazaki S."/>
            <person name="Fujita N."/>
        </authorList>
    </citation>
    <scope>NUCLEOTIDE SEQUENCE [LARGE SCALE GENOMIC DNA]</scope>
    <source>
        <strain evidence="5">ATCC 700054 / DSM 10555 / JCM 9379 / NBRC 101784 / NCIMB 13414 / VKM Ac-1990 / NM-1</strain>
    </source>
</reference>
<evidence type="ECO:0008006" key="6">
    <source>
        <dbReference type="Google" id="ProtNLM"/>
    </source>
</evidence>
<accession>F5XIC4</accession>
<sequence length="427" mass="46777">MSRRFPLRLGGWLTAVLLAVGLLLVGPVPTANATSKPTSITLTPTADPARSQTFTWRMTKNRSGQQVQVKAPNGKVASVSATYKMRVQKKYAGINAYAFTATATKLSPATRYTYRIVTSGGSTAWKSFTTARASLDRSWTFLAFGDTQVENTGVPENIIDTAVAKNSSAPLLLHAGDVVNKPNSITQWRQFMAATYPTRTTKNWLISIGNHEQCVLLKKCSSGSGQAFRSYYTWPRNGVAKQGATWYYTDHQGVRFIVLDTFDGDLKRQAAFLETALKSNKQRWTVVLQHAGPFASRPDRNNSKIRSALLPLYNKYNVDLVLSGHDHSYDRGYYGSNKNSTVYAVSVSGKKFYDASAKDWNRGGATRVAGAVQTATYQTVTVSKDSLVYRAVVGYKGKGSSTSKKVGQVLDQVTITKNAAGKSKKVR</sequence>
<evidence type="ECO:0000313" key="5">
    <source>
        <dbReference type="Proteomes" id="UP000007947"/>
    </source>
</evidence>
<name>F5XIC4_MICPN</name>
<dbReference type="HOGENOM" id="CLU_035600_0_0_11"/>
<dbReference type="STRING" id="1032480.MLP_27790"/>
<dbReference type="eggNOG" id="COG1409">
    <property type="taxonomic scope" value="Bacteria"/>
</dbReference>
<dbReference type="AlphaFoldDB" id="F5XIC4"/>
<evidence type="ECO:0000259" key="2">
    <source>
        <dbReference type="Pfam" id="PF00149"/>
    </source>
</evidence>
<evidence type="ECO:0000256" key="1">
    <source>
        <dbReference type="ARBA" id="ARBA00022729"/>
    </source>
</evidence>
<dbReference type="Gene3D" id="2.60.40.380">
    <property type="entry name" value="Purple acid phosphatase-like, N-terminal"/>
    <property type="match status" value="1"/>
</dbReference>
<dbReference type="EMBL" id="AP012204">
    <property type="protein sequence ID" value="BAK35793.1"/>
    <property type="molecule type" value="Genomic_DNA"/>
</dbReference>
<dbReference type="PANTHER" id="PTHR45867:SF3">
    <property type="entry name" value="ACID PHOSPHATASE TYPE 7"/>
    <property type="match status" value="1"/>
</dbReference>
<protein>
    <recommendedName>
        <fullName evidence="6">Hydrolase</fullName>
    </recommendedName>
</protein>
<dbReference type="InterPro" id="IPR015914">
    <property type="entry name" value="PAPs_N"/>
</dbReference>
<keyword evidence="5" id="KW-1185">Reference proteome</keyword>
<proteinExistence type="predicted"/>
<evidence type="ECO:0000259" key="3">
    <source>
        <dbReference type="Pfam" id="PF16656"/>
    </source>
</evidence>
<dbReference type="Proteomes" id="UP000007947">
    <property type="component" value="Chromosome"/>
</dbReference>
<feature type="domain" description="Calcineurin-like phosphoesterase" evidence="2">
    <location>
        <begin position="141"/>
        <end position="329"/>
    </location>
</feature>
<dbReference type="OrthoDB" id="9804511at2"/>
<dbReference type="KEGG" id="mph:MLP_27790"/>
<evidence type="ECO:0000313" key="4">
    <source>
        <dbReference type="EMBL" id="BAK35793.1"/>
    </source>
</evidence>
<keyword evidence="1" id="KW-0732">Signal</keyword>
<gene>
    <name evidence="4" type="ordered locus">MLP_27790</name>
</gene>